<reference evidence="2 3" key="1">
    <citation type="journal article" date="2015" name="Genome Announc.">
        <title>Draft Genome Sequence of Burkholderia sp. Strain PML1(12), an Ectomycorrhizosphere-Inhabiting Bacterium with Effective Mineral-Weathering Ability.</title>
        <authorList>
            <person name="Uroz S."/>
            <person name="Oger P."/>
        </authorList>
    </citation>
    <scope>NUCLEOTIDE SEQUENCE [LARGE SCALE GENOMIC DNA]</scope>
    <source>
        <strain evidence="3">PML1(12)</strain>
    </source>
</reference>
<dbReference type="RefSeq" id="WP_047897744.1">
    <property type="nucleotide sequence ID" value="NZ_AEJF01000245.1"/>
</dbReference>
<dbReference type="OrthoDB" id="9005788at2"/>
<comment type="caution">
    <text evidence="2">The sequence shown here is derived from an EMBL/GenBank/DDBJ whole genome shotgun (WGS) entry which is preliminary data.</text>
</comment>
<evidence type="ECO:0000259" key="1">
    <source>
        <dbReference type="Pfam" id="PF05685"/>
    </source>
</evidence>
<dbReference type="Proteomes" id="UP000035963">
    <property type="component" value="Unassembled WGS sequence"/>
</dbReference>
<dbReference type="InterPro" id="IPR008538">
    <property type="entry name" value="Uma2"/>
</dbReference>
<gene>
    <name evidence="2" type="ORF">EOS_39845</name>
</gene>
<keyword evidence="3" id="KW-1185">Reference proteome</keyword>
<dbReference type="InterPro" id="IPR012296">
    <property type="entry name" value="Nuclease_put_TT1808"/>
</dbReference>
<dbReference type="Gene3D" id="3.90.1570.10">
    <property type="entry name" value="tt1808, chain A"/>
    <property type="match status" value="1"/>
</dbReference>
<sequence length="188" mass="20712">MNKQCLQQDSLLAIWRTLAVRRDLADAAFELSPAGDVLVQDEDPWHQIFKTDVFCQLATQLGPRVALRLPVVTRSFGVRVPDVVWMPDEKWPDDDAEQGTNPLAFAPDLCVEVLFGNAVCAASLDSRTHAYLCSGAEEVIVVGTDGTVEFRGREGVRRRSVFNVTLDLDTCLPPYRRAGTVPAAAAKR</sequence>
<accession>A0A0J1FLT4</accession>
<feature type="domain" description="Putative restriction endonuclease" evidence="1">
    <location>
        <begin position="26"/>
        <end position="143"/>
    </location>
</feature>
<dbReference type="CDD" id="cd06260">
    <property type="entry name" value="DUF820-like"/>
    <property type="match status" value="1"/>
</dbReference>
<dbReference type="InterPro" id="IPR011335">
    <property type="entry name" value="Restrct_endonuc-II-like"/>
</dbReference>
<dbReference type="PATRIC" id="fig|908627.4.peg.8924"/>
<dbReference type="SUPFAM" id="SSF52980">
    <property type="entry name" value="Restriction endonuclease-like"/>
    <property type="match status" value="1"/>
</dbReference>
<protein>
    <recommendedName>
        <fullName evidence="1">Putative restriction endonuclease domain-containing protein</fullName>
    </recommendedName>
</protein>
<proteinExistence type="predicted"/>
<evidence type="ECO:0000313" key="3">
    <source>
        <dbReference type="Proteomes" id="UP000035963"/>
    </source>
</evidence>
<name>A0A0J1FLT4_9BURK</name>
<organism evidence="2 3">
    <name type="scientific">Caballeronia mineralivorans PML1(12)</name>
    <dbReference type="NCBI Taxonomy" id="908627"/>
    <lineage>
        <taxon>Bacteria</taxon>
        <taxon>Pseudomonadati</taxon>
        <taxon>Pseudomonadota</taxon>
        <taxon>Betaproteobacteria</taxon>
        <taxon>Burkholderiales</taxon>
        <taxon>Burkholderiaceae</taxon>
        <taxon>Caballeronia</taxon>
    </lineage>
</organism>
<evidence type="ECO:0000313" key="2">
    <source>
        <dbReference type="EMBL" id="KLU20673.1"/>
    </source>
</evidence>
<dbReference type="AlphaFoldDB" id="A0A0J1FLT4"/>
<dbReference type="Pfam" id="PF05685">
    <property type="entry name" value="Uma2"/>
    <property type="match status" value="1"/>
</dbReference>
<dbReference type="EMBL" id="AEJF01000245">
    <property type="protein sequence ID" value="KLU20673.1"/>
    <property type="molecule type" value="Genomic_DNA"/>
</dbReference>